<dbReference type="Proteomes" id="UP001281761">
    <property type="component" value="Unassembled WGS sequence"/>
</dbReference>
<comment type="caution">
    <text evidence="2">The sequence shown here is derived from an EMBL/GenBank/DDBJ whole genome shotgun (WGS) entry which is preliminary data.</text>
</comment>
<dbReference type="EMBL" id="JARBJD010000492">
    <property type="protein sequence ID" value="KAK2941536.1"/>
    <property type="molecule type" value="Genomic_DNA"/>
</dbReference>
<protein>
    <submittedName>
        <fullName evidence="2">Uncharacterized protein</fullName>
    </submittedName>
</protein>
<sequence>MIDHWVFSTQVPITYRVRTCRGKLLHNAHPRIHIGEWVCGAGQAAVDDGALQPVWCDKNGGSERGGRDGDAAERDRHGKPRSVVHRAVGCCYAHRNKLSFLHSDCVLVVDLVRIEHNCRVSLCCQQKRQGLVKAEERKAEGKERRLLCDLIWLCRWKRQSR</sequence>
<gene>
    <name evidence="2" type="ORF">BLNAU_23548</name>
</gene>
<evidence type="ECO:0000313" key="3">
    <source>
        <dbReference type="Proteomes" id="UP001281761"/>
    </source>
</evidence>
<organism evidence="2 3">
    <name type="scientific">Blattamonas nauphoetae</name>
    <dbReference type="NCBI Taxonomy" id="2049346"/>
    <lineage>
        <taxon>Eukaryota</taxon>
        <taxon>Metamonada</taxon>
        <taxon>Preaxostyla</taxon>
        <taxon>Oxymonadida</taxon>
        <taxon>Blattamonas</taxon>
    </lineage>
</organism>
<name>A0ABQ9WPX9_9EUKA</name>
<keyword evidence="3" id="KW-1185">Reference proteome</keyword>
<evidence type="ECO:0000313" key="2">
    <source>
        <dbReference type="EMBL" id="KAK2941536.1"/>
    </source>
</evidence>
<feature type="region of interest" description="Disordered" evidence="1">
    <location>
        <begin position="59"/>
        <end position="78"/>
    </location>
</feature>
<feature type="compositionally biased region" description="Basic and acidic residues" evidence="1">
    <location>
        <begin position="60"/>
        <end position="76"/>
    </location>
</feature>
<reference evidence="2 3" key="1">
    <citation type="journal article" date="2022" name="bioRxiv">
        <title>Genomics of Preaxostyla Flagellates Illuminates Evolutionary Transitions and the Path Towards Mitochondrial Loss.</title>
        <authorList>
            <person name="Novak L.V.F."/>
            <person name="Treitli S.C."/>
            <person name="Pyrih J."/>
            <person name="Halakuc P."/>
            <person name="Pipaliya S.V."/>
            <person name="Vacek V."/>
            <person name="Brzon O."/>
            <person name="Soukal P."/>
            <person name="Eme L."/>
            <person name="Dacks J.B."/>
            <person name="Karnkowska A."/>
            <person name="Elias M."/>
            <person name="Hampl V."/>
        </authorList>
    </citation>
    <scope>NUCLEOTIDE SEQUENCE [LARGE SCALE GENOMIC DNA]</scope>
    <source>
        <strain evidence="2">NAU3</strain>
        <tissue evidence="2">Gut</tissue>
    </source>
</reference>
<proteinExistence type="predicted"/>
<accession>A0ABQ9WPX9</accession>
<evidence type="ECO:0000256" key="1">
    <source>
        <dbReference type="SAM" id="MobiDB-lite"/>
    </source>
</evidence>